<dbReference type="CDD" id="cd03820">
    <property type="entry name" value="GT4_AmsD-like"/>
    <property type="match status" value="1"/>
</dbReference>
<evidence type="ECO:0000259" key="4">
    <source>
        <dbReference type="Pfam" id="PF13439"/>
    </source>
</evidence>
<dbReference type="SUPFAM" id="SSF53756">
    <property type="entry name" value="UDP-Glycosyltransferase/glycogen phosphorylase"/>
    <property type="match status" value="1"/>
</dbReference>
<proteinExistence type="predicted"/>
<dbReference type="Pfam" id="PF13439">
    <property type="entry name" value="Glyco_transf_4"/>
    <property type="match status" value="1"/>
</dbReference>
<dbReference type="KEGG" id="rlc:K227x_45370"/>
<dbReference type="PANTHER" id="PTHR12526:SF510">
    <property type="entry name" value="D-INOSITOL 3-PHOSPHATE GLYCOSYLTRANSFERASE"/>
    <property type="match status" value="1"/>
</dbReference>
<sequence>MTDLHILCLIHSLDGGGAERVMAGLASRLVGRGHKVTLVTMDDGQSDRHAVDEAVQRRFLDVMAVSGGPVSAIMNLRRRVLAIRTAIADAKPDVVLSFCDRTNVLAVMATQGMLPGRHGTGNVPVVISERSDPSQQCLGTAYEWLRRQTYRRADRIIAQTQASADFLQSLLPRPREPHPAKSVDVIPSAVDIPVVYSDRSVASSSERIISIGRLEREKGFDRLLEAMGEIAVRHPGWQLTILGEGSQRSALTAQARSLGIETRLSMPGWVSPVWSPLSEAAIYVMPSRYEGFPSALMEAMAAGVPSVAVDCPSGPEAIVDSQQNGLLVTNDVAGIVGGIEQMITDPERRESMGQAGRDVLQTFGWDRMVDQYLRILLDAVCGRGVRR</sequence>
<keyword evidence="1 5" id="KW-0328">Glycosyltransferase</keyword>
<dbReference type="Proteomes" id="UP000318538">
    <property type="component" value="Chromosome"/>
</dbReference>
<evidence type="ECO:0000256" key="2">
    <source>
        <dbReference type="ARBA" id="ARBA00022679"/>
    </source>
</evidence>
<accession>A0A517NG68</accession>
<dbReference type="RefSeq" id="WP_145172589.1">
    <property type="nucleotide sequence ID" value="NZ_CP036525.1"/>
</dbReference>
<dbReference type="Gene3D" id="3.40.50.2000">
    <property type="entry name" value="Glycogen Phosphorylase B"/>
    <property type="match status" value="2"/>
</dbReference>
<dbReference type="InterPro" id="IPR001296">
    <property type="entry name" value="Glyco_trans_1"/>
</dbReference>
<evidence type="ECO:0000313" key="5">
    <source>
        <dbReference type="EMBL" id="QDT06129.1"/>
    </source>
</evidence>
<keyword evidence="2 5" id="KW-0808">Transferase</keyword>
<evidence type="ECO:0000256" key="1">
    <source>
        <dbReference type="ARBA" id="ARBA00022676"/>
    </source>
</evidence>
<organism evidence="5 6">
    <name type="scientific">Rubripirellula lacrimiformis</name>
    <dbReference type="NCBI Taxonomy" id="1930273"/>
    <lineage>
        <taxon>Bacteria</taxon>
        <taxon>Pseudomonadati</taxon>
        <taxon>Planctomycetota</taxon>
        <taxon>Planctomycetia</taxon>
        <taxon>Pirellulales</taxon>
        <taxon>Pirellulaceae</taxon>
        <taxon>Rubripirellula</taxon>
    </lineage>
</organism>
<feature type="domain" description="Glycosyltransferase subfamily 4-like N-terminal" evidence="4">
    <location>
        <begin position="16"/>
        <end position="191"/>
    </location>
</feature>
<gene>
    <name evidence="5" type="primary">pglJ_2</name>
    <name evidence="5" type="ORF">K227x_45370</name>
</gene>
<dbReference type="OrthoDB" id="9787617at2"/>
<protein>
    <submittedName>
        <fullName evidence="5">N-acetylgalactosamine-N, N'-diacetylbacillosaminyl-diphospho-undecaprenol 4-alpha-N-acetylgalactosaminyltransferase</fullName>
        <ecNumber evidence="5">2.4.1.291</ecNumber>
    </submittedName>
</protein>
<name>A0A517NG68_9BACT</name>
<dbReference type="PANTHER" id="PTHR12526">
    <property type="entry name" value="GLYCOSYLTRANSFERASE"/>
    <property type="match status" value="1"/>
</dbReference>
<feature type="domain" description="Glycosyl transferase family 1" evidence="3">
    <location>
        <begin position="205"/>
        <end position="358"/>
    </location>
</feature>
<dbReference type="InterPro" id="IPR028098">
    <property type="entry name" value="Glyco_trans_4-like_N"/>
</dbReference>
<dbReference type="Pfam" id="PF00534">
    <property type="entry name" value="Glycos_transf_1"/>
    <property type="match status" value="1"/>
</dbReference>
<dbReference type="AlphaFoldDB" id="A0A517NG68"/>
<keyword evidence="6" id="KW-1185">Reference proteome</keyword>
<evidence type="ECO:0000259" key="3">
    <source>
        <dbReference type="Pfam" id="PF00534"/>
    </source>
</evidence>
<dbReference type="GO" id="GO:0016757">
    <property type="term" value="F:glycosyltransferase activity"/>
    <property type="evidence" value="ECO:0007669"/>
    <property type="project" value="UniProtKB-KW"/>
</dbReference>
<evidence type="ECO:0000313" key="6">
    <source>
        <dbReference type="Proteomes" id="UP000318538"/>
    </source>
</evidence>
<reference evidence="5 6" key="1">
    <citation type="submission" date="2019-02" db="EMBL/GenBank/DDBJ databases">
        <title>Deep-cultivation of Planctomycetes and their phenomic and genomic characterization uncovers novel biology.</title>
        <authorList>
            <person name="Wiegand S."/>
            <person name="Jogler M."/>
            <person name="Boedeker C."/>
            <person name="Pinto D."/>
            <person name="Vollmers J."/>
            <person name="Rivas-Marin E."/>
            <person name="Kohn T."/>
            <person name="Peeters S.H."/>
            <person name="Heuer A."/>
            <person name="Rast P."/>
            <person name="Oberbeckmann S."/>
            <person name="Bunk B."/>
            <person name="Jeske O."/>
            <person name="Meyerdierks A."/>
            <person name="Storesund J.E."/>
            <person name="Kallscheuer N."/>
            <person name="Luecker S."/>
            <person name="Lage O.M."/>
            <person name="Pohl T."/>
            <person name="Merkel B.J."/>
            <person name="Hornburger P."/>
            <person name="Mueller R.-W."/>
            <person name="Bruemmer F."/>
            <person name="Labrenz M."/>
            <person name="Spormann A.M."/>
            <person name="Op den Camp H."/>
            <person name="Overmann J."/>
            <person name="Amann R."/>
            <person name="Jetten M.S.M."/>
            <person name="Mascher T."/>
            <person name="Medema M.H."/>
            <person name="Devos D.P."/>
            <person name="Kaster A.-K."/>
            <person name="Ovreas L."/>
            <person name="Rohde M."/>
            <person name="Galperin M.Y."/>
            <person name="Jogler C."/>
        </authorList>
    </citation>
    <scope>NUCLEOTIDE SEQUENCE [LARGE SCALE GENOMIC DNA]</scope>
    <source>
        <strain evidence="5 6">K22_7</strain>
    </source>
</reference>
<dbReference type="EC" id="2.4.1.291" evidence="5"/>
<dbReference type="EMBL" id="CP036525">
    <property type="protein sequence ID" value="QDT06129.1"/>
    <property type="molecule type" value="Genomic_DNA"/>
</dbReference>